<dbReference type="Proteomes" id="UP001177670">
    <property type="component" value="Unassembled WGS sequence"/>
</dbReference>
<accession>A0AA40GBI0</accession>
<dbReference type="InterPro" id="IPR039267">
    <property type="entry name" value="Lsm11"/>
</dbReference>
<proteinExistence type="predicted"/>
<sequence>MADDESSSTSDESLDVKSVKFDPMKALYSRKIDLSVTKAPIYDNVSKFEAVMSGLSGQMKVRIALARADATHHHTADTFSFSSSLTISEERADDCREARRMFETTIFTPSR</sequence>
<reference evidence="1" key="1">
    <citation type="submission" date="2021-10" db="EMBL/GenBank/DDBJ databases">
        <title>Melipona bicolor Genome sequencing and assembly.</title>
        <authorList>
            <person name="Araujo N.S."/>
            <person name="Arias M.C."/>
        </authorList>
    </citation>
    <scope>NUCLEOTIDE SEQUENCE</scope>
    <source>
        <strain evidence="1">USP_2M_L1-L4_2017</strain>
        <tissue evidence="1">Whole body</tissue>
    </source>
</reference>
<dbReference type="GO" id="GO:0005683">
    <property type="term" value="C:U7 snRNP"/>
    <property type="evidence" value="ECO:0007669"/>
    <property type="project" value="TreeGrafter"/>
</dbReference>
<gene>
    <name evidence="1" type="ORF">K0M31_012057</name>
</gene>
<dbReference type="AlphaFoldDB" id="A0AA40GBI0"/>
<dbReference type="EMBL" id="JAHYIQ010000003">
    <property type="protein sequence ID" value="KAK1134276.1"/>
    <property type="molecule type" value="Genomic_DNA"/>
</dbReference>
<dbReference type="PANTHER" id="PTHR21415">
    <property type="entry name" value="U7 SNRNA-ASSOCIATED SM-LIKE PROTEIN LSM11"/>
    <property type="match status" value="1"/>
</dbReference>
<comment type="caution">
    <text evidence="1">The sequence shown here is derived from an EMBL/GenBank/DDBJ whole genome shotgun (WGS) entry which is preliminary data.</text>
</comment>
<protein>
    <submittedName>
        <fullName evidence="1">Uncharacterized protein</fullName>
    </submittedName>
</protein>
<dbReference type="PANTHER" id="PTHR21415:SF1">
    <property type="entry name" value="U7 SNRNA-ASSOCIATED SM-LIKE PROTEIN LSM11"/>
    <property type="match status" value="1"/>
</dbReference>
<name>A0AA40GBI0_9HYME</name>
<keyword evidence="2" id="KW-1185">Reference proteome</keyword>
<dbReference type="GO" id="GO:0006398">
    <property type="term" value="P:mRNA 3'-end processing by stem-loop binding and cleavage"/>
    <property type="evidence" value="ECO:0007669"/>
    <property type="project" value="TreeGrafter"/>
</dbReference>
<dbReference type="GO" id="GO:0071209">
    <property type="term" value="F:U7 snRNA binding"/>
    <property type="evidence" value="ECO:0007669"/>
    <property type="project" value="InterPro"/>
</dbReference>
<evidence type="ECO:0000313" key="2">
    <source>
        <dbReference type="Proteomes" id="UP001177670"/>
    </source>
</evidence>
<evidence type="ECO:0000313" key="1">
    <source>
        <dbReference type="EMBL" id="KAK1134276.1"/>
    </source>
</evidence>
<organism evidence="1 2">
    <name type="scientific">Melipona bicolor</name>
    <dbReference type="NCBI Taxonomy" id="60889"/>
    <lineage>
        <taxon>Eukaryota</taxon>
        <taxon>Metazoa</taxon>
        <taxon>Ecdysozoa</taxon>
        <taxon>Arthropoda</taxon>
        <taxon>Hexapoda</taxon>
        <taxon>Insecta</taxon>
        <taxon>Pterygota</taxon>
        <taxon>Neoptera</taxon>
        <taxon>Endopterygota</taxon>
        <taxon>Hymenoptera</taxon>
        <taxon>Apocrita</taxon>
        <taxon>Aculeata</taxon>
        <taxon>Apoidea</taxon>
        <taxon>Anthophila</taxon>
        <taxon>Apidae</taxon>
        <taxon>Melipona</taxon>
    </lineage>
</organism>